<proteinExistence type="predicted"/>
<accession>A0ABD1Z5D8</accession>
<comment type="caution">
    <text evidence="1">The sequence shown here is derived from an EMBL/GenBank/DDBJ whole genome shotgun (WGS) entry which is preliminary data.</text>
</comment>
<dbReference type="AlphaFoldDB" id="A0ABD1Z5D8"/>
<evidence type="ECO:0000313" key="1">
    <source>
        <dbReference type="EMBL" id="KAL2641947.1"/>
    </source>
</evidence>
<protein>
    <submittedName>
        <fullName evidence="1">Uncharacterized protein</fullName>
    </submittedName>
</protein>
<keyword evidence="2" id="KW-1185">Reference proteome</keyword>
<gene>
    <name evidence="1" type="ORF">R1flu_009534</name>
</gene>
<sequence>MRGSSTRRRALLCYPSHRSALRIRSRYHLLPKNVIKDAPCRLSASRIAAKMQRPHLRGKSAEDPGFVSLALKSGQGEGWPTLVGRLLGGNHLFHK</sequence>
<evidence type="ECO:0000313" key="2">
    <source>
        <dbReference type="Proteomes" id="UP001605036"/>
    </source>
</evidence>
<organism evidence="1 2">
    <name type="scientific">Riccia fluitans</name>
    <dbReference type="NCBI Taxonomy" id="41844"/>
    <lineage>
        <taxon>Eukaryota</taxon>
        <taxon>Viridiplantae</taxon>
        <taxon>Streptophyta</taxon>
        <taxon>Embryophyta</taxon>
        <taxon>Marchantiophyta</taxon>
        <taxon>Marchantiopsida</taxon>
        <taxon>Marchantiidae</taxon>
        <taxon>Marchantiales</taxon>
        <taxon>Ricciaceae</taxon>
        <taxon>Riccia</taxon>
    </lineage>
</organism>
<dbReference type="EMBL" id="JBHFFA010000002">
    <property type="protein sequence ID" value="KAL2641947.1"/>
    <property type="molecule type" value="Genomic_DNA"/>
</dbReference>
<name>A0ABD1Z5D8_9MARC</name>
<dbReference type="Proteomes" id="UP001605036">
    <property type="component" value="Unassembled WGS sequence"/>
</dbReference>
<reference evidence="1 2" key="1">
    <citation type="submission" date="2024-09" db="EMBL/GenBank/DDBJ databases">
        <title>Chromosome-scale assembly of Riccia fluitans.</title>
        <authorList>
            <person name="Paukszto L."/>
            <person name="Sawicki J."/>
            <person name="Karawczyk K."/>
            <person name="Piernik-Szablinska J."/>
            <person name="Szczecinska M."/>
            <person name="Mazdziarz M."/>
        </authorList>
    </citation>
    <scope>NUCLEOTIDE SEQUENCE [LARGE SCALE GENOMIC DNA]</scope>
    <source>
        <strain evidence="1">Rf_01</strain>
        <tissue evidence="1">Aerial parts of the thallus</tissue>
    </source>
</reference>